<gene>
    <name evidence="3" type="ORF">ATL41_0499</name>
</gene>
<dbReference type="GO" id="GO:0005506">
    <property type="term" value="F:iron ion binding"/>
    <property type="evidence" value="ECO:0007669"/>
    <property type="project" value="InterPro"/>
</dbReference>
<dbReference type="AlphaFoldDB" id="A0A2A9EC13"/>
<dbReference type="GO" id="GO:0016226">
    <property type="term" value="P:iron-sulfur cluster assembly"/>
    <property type="evidence" value="ECO:0007669"/>
    <property type="project" value="InterPro"/>
</dbReference>
<evidence type="ECO:0000313" key="4">
    <source>
        <dbReference type="Proteomes" id="UP000221394"/>
    </source>
</evidence>
<protein>
    <submittedName>
        <fullName evidence="3">Nitrogen fixation NifU-like protein</fullName>
    </submittedName>
</protein>
<keyword evidence="4" id="KW-1185">Reference proteome</keyword>
<proteinExistence type="predicted"/>
<dbReference type="Gene3D" id="3.90.1010.10">
    <property type="match status" value="1"/>
</dbReference>
<name>A0A2A9EC13_9MICO</name>
<evidence type="ECO:0000313" key="3">
    <source>
        <dbReference type="EMBL" id="PFG35802.1"/>
    </source>
</evidence>
<feature type="compositionally biased region" description="Low complexity" evidence="1">
    <location>
        <begin position="166"/>
        <end position="183"/>
    </location>
</feature>
<dbReference type="Proteomes" id="UP000221394">
    <property type="component" value="Unassembled WGS sequence"/>
</dbReference>
<reference evidence="3 4" key="1">
    <citation type="submission" date="2017-10" db="EMBL/GenBank/DDBJ databases">
        <title>Sequencing the genomes of 1000 actinobacteria strains.</title>
        <authorList>
            <person name="Klenk H.-P."/>
        </authorList>
    </citation>
    <scope>NUCLEOTIDE SEQUENCE [LARGE SCALE GENOMIC DNA]</scope>
    <source>
        <strain evidence="3 4">DSM 21574</strain>
    </source>
</reference>
<accession>A0A2A9EC13</accession>
<organism evidence="3 4">
    <name type="scientific">Flavimobilis soli</name>
    <dbReference type="NCBI Taxonomy" id="442709"/>
    <lineage>
        <taxon>Bacteria</taxon>
        <taxon>Bacillati</taxon>
        <taxon>Actinomycetota</taxon>
        <taxon>Actinomycetes</taxon>
        <taxon>Micrococcales</taxon>
        <taxon>Jonesiaceae</taxon>
        <taxon>Flavimobilis</taxon>
    </lineage>
</organism>
<feature type="region of interest" description="Disordered" evidence="1">
    <location>
        <begin position="164"/>
        <end position="189"/>
    </location>
</feature>
<dbReference type="InterPro" id="IPR002871">
    <property type="entry name" value="NIF_FeS_clus_asmbl_NifU_N"/>
</dbReference>
<feature type="domain" description="NIF system FeS cluster assembly NifU N-terminal" evidence="2">
    <location>
        <begin position="10"/>
        <end position="141"/>
    </location>
</feature>
<sequence>MSANAMEQLYQQVILDHAKMPNGRGLVDAAPGHACGESHQINPTCGDEVTLRVRIDAGDAGALTLGSVTWEGQGCSISQASLSVMTELVEGGTVQQAERLGDLFRDLMGTRGKGLDDEAEDLLGDASAFTGVSRYPARIKCALLGWAALRDALVRTDALGRDGSGTVAATASAPHTTTSNPAPDSQEIS</sequence>
<dbReference type="NCBIfam" id="TIGR01994">
    <property type="entry name" value="SUF_scaf_2"/>
    <property type="match status" value="1"/>
</dbReference>
<dbReference type="CDD" id="cd06664">
    <property type="entry name" value="IscU_like"/>
    <property type="match status" value="1"/>
</dbReference>
<dbReference type="SUPFAM" id="SSF82649">
    <property type="entry name" value="SufE/NifU"/>
    <property type="match status" value="1"/>
</dbReference>
<dbReference type="EMBL" id="PDJH01000001">
    <property type="protein sequence ID" value="PFG35802.1"/>
    <property type="molecule type" value="Genomic_DNA"/>
</dbReference>
<evidence type="ECO:0000259" key="2">
    <source>
        <dbReference type="Pfam" id="PF01592"/>
    </source>
</evidence>
<comment type="caution">
    <text evidence="3">The sequence shown here is derived from an EMBL/GenBank/DDBJ whole genome shotgun (WGS) entry which is preliminary data.</text>
</comment>
<dbReference type="GO" id="GO:0051536">
    <property type="term" value="F:iron-sulfur cluster binding"/>
    <property type="evidence" value="ECO:0007669"/>
    <property type="project" value="InterPro"/>
</dbReference>
<dbReference type="Pfam" id="PF01592">
    <property type="entry name" value="NifU_N"/>
    <property type="match status" value="1"/>
</dbReference>
<dbReference type="PANTHER" id="PTHR10093">
    <property type="entry name" value="IRON-SULFUR CLUSTER ASSEMBLY ENZYME NIFU HOMOLOG"/>
    <property type="match status" value="1"/>
</dbReference>
<evidence type="ECO:0000256" key="1">
    <source>
        <dbReference type="SAM" id="MobiDB-lite"/>
    </source>
</evidence>